<accession>A0A6A6V6N5</accession>
<dbReference type="OrthoDB" id="5120271at2759"/>
<feature type="signal peptide" evidence="1">
    <location>
        <begin position="1"/>
        <end position="17"/>
    </location>
</feature>
<reference evidence="2" key="1">
    <citation type="journal article" date="2020" name="Stud. Mycol.">
        <title>101 Dothideomycetes genomes: a test case for predicting lifestyles and emergence of pathogens.</title>
        <authorList>
            <person name="Haridas S."/>
            <person name="Albert R."/>
            <person name="Binder M."/>
            <person name="Bloem J."/>
            <person name="Labutti K."/>
            <person name="Salamov A."/>
            <person name="Andreopoulos B."/>
            <person name="Baker S."/>
            <person name="Barry K."/>
            <person name="Bills G."/>
            <person name="Bluhm B."/>
            <person name="Cannon C."/>
            <person name="Castanera R."/>
            <person name="Culley D."/>
            <person name="Daum C."/>
            <person name="Ezra D."/>
            <person name="Gonzalez J."/>
            <person name="Henrissat B."/>
            <person name="Kuo A."/>
            <person name="Liang C."/>
            <person name="Lipzen A."/>
            <person name="Lutzoni F."/>
            <person name="Magnuson J."/>
            <person name="Mondo S."/>
            <person name="Nolan M."/>
            <person name="Ohm R."/>
            <person name="Pangilinan J."/>
            <person name="Park H.-J."/>
            <person name="Ramirez L."/>
            <person name="Alfaro M."/>
            <person name="Sun H."/>
            <person name="Tritt A."/>
            <person name="Yoshinaga Y."/>
            <person name="Zwiers L.-H."/>
            <person name="Turgeon B."/>
            <person name="Goodwin S."/>
            <person name="Spatafora J."/>
            <person name="Crous P."/>
            <person name="Grigoriev I."/>
        </authorList>
    </citation>
    <scope>NUCLEOTIDE SEQUENCE</scope>
    <source>
        <strain evidence="2">CBS 119925</strain>
    </source>
</reference>
<evidence type="ECO:0008006" key="4">
    <source>
        <dbReference type="Google" id="ProtNLM"/>
    </source>
</evidence>
<dbReference type="Proteomes" id="UP000799440">
    <property type="component" value="Unassembled WGS sequence"/>
</dbReference>
<name>A0A6A6V6N5_9PLEO</name>
<gene>
    <name evidence="2" type="ORF">M011DRAFT_370773</name>
</gene>
<protein>
    <recommendedName>
        <fullName evidence="4">Prokaryotic phospholipase A2</fullName>
    </recommendedName>
</protein>
<evidence type="ECO:0000256" key="1">
    <source>
        <dbReference type="SAM" id="SignalP"/>
    </source>
</evidence>
<sequence length="155" mass="17394">MKFSLFAIIALAGFTAAAPAAAPDAAPLEIRETKAAATNRLMKASMTTFQKARGKKSPSSLIWTSDGCTDSPDNPFGFKFLKSCQRHDFGYRNYKKQGRFTKQAKIYIDNRFRTDMRNWCASAQLNVPKRTACNKLADTYWAFVKKYGKRDLGAD</sequence>
<organism evidence="2 3">
    <name type="scientific">Sporormia fimetaria CBS 119925</name>
    <dbReference type="NCBI Taxonomy" id="1340428"/>
    <lineage>
        <taxon>Eukaryota</taxon>
        <taxon>Fungi</taxon>
        <taxon>Dikarya</taxon>
        <taxon>Ascomycota</taxon>
        <taxon>Pezizomycotina</taxon>
        <taxon>Dothideomycetes</taxon>
        <taxon>Pleosporomycetidae</taxon>
        <taxon>Pleosporales</taxon>
        <taxon>Sporormiaceae</taxon>
        <taxon>Sporormia</taxon>
    </lineage>
</organism>
<dbReference type="EMBL" id="MU006586">
    <property type="protein sequence ID" value="KAF2744877.1"/>
    <property type="molecule type" value="Genomic_DNA"/>
</dbReference>
<evidence type="ECO:0000313" key="2">
    <source>
        <dbReference type="EMBL" id="KAF2744877.1"/>
    </source>
</evidence>
<feature type="chain" id="PRO_5025379903" description="Prokaryotic phospholipase A2" evidence="1">
    <location>
        <begin position="18"/>
        <end position="155"/>
    </location>
</feature>
<proteinExistence type="predicted"/>
<dbReference type="SUPFAM" id="SSF48619">
    <property type="entry name" value="Phospholipase A2, PLA2"/>
    <property type="match status" value="1"/>
</dbReference>
<dbReference type="Gene3D" id="1.20.90.10">
    <property type="entry name" value="Phospholipase A2 domain"/>
    <property type="match status" value="1"/>
</dbReference>
<dbReference type="GO" id="GO:0050482">
    <property type="term" value="P:arachidonate secretion"/>
    <property type="evidence" value="ECO:0007669"/>
    <property type="project" value="InterPro"/>
</dbReference>
<evidence type="ECO:0000313" key="3">
    <source>
        <dbReference type="Proteomes" id="UP000799440"/>
    </source>
</evidence>
<dbReference type="GO" id="GO:0006644">
    <property type="term" value="P:phospholipid metabolic process"/>
    <property type="evidence" value="ECO:0007669"/>
    <property type="project" value="InterPro"/>
</dbReference>
<dbReference type="InterPro" id="IPR015141">
    <property type="entry name" value="PLipase_A2_prok/fun"/>
</dbReference>
<keyword evidence="1" id="KW-0732">Signal</keyword>
<dbReference type="InterPro" id="IPR036444">
    <property type="entry name" value="PLipase_A2_dom_sf"/>
</dbReference>
<keyword evidence="3" id="KW-1185">Reference proteome</keyword>
<dbReference type="Pfam" id="PF09056">
    <property type="entry name" value="Phospholip_A2_3"/>
    <property type="match status" value="1"/>
</dbReference>
<feature type="non-terminal residue" evidence="2">
    <location>
        <position position="155"/>
    </location>
</feature>
<dbReference type="AlphaFoldDB" id="A0A6A6V6N5"/>
<dbReference type="GO" id="GO:0004623">
    <property type="term" value="F:phospholipase A2 activity"/>
    <property type="evidence" value="ECO:0007669"/>
    <property type="project" value="InterPro"/>
</dbReference>